<dbReference type="EMBL" id="FNON01000003">
    <property type="protein sequence ID" value="SDX63191.1"/>
    <property type="molecule type" value="Genomic_DNA"/>
</dbReference>
<keyword evidence="3" id="KW-1185">Reference proteome</keyword>
<dbReference type="STRING" id="589385.SAMN05421504_103310"/>
<name>A0A1H3D9W8_9PSEU</name>
<dbReference type="InterPro" id="IPR007037">
    <property type="entry name" value="SIP_rossman_dom"/>
</dbReference>
<dbReference type="CDD" id="cd06193">
    <property type="entry name" value="siderophore_interacting"/>
    <property type="match status" value="1"/>
</dbReference>
<evidence type="ECO:0000313" key="3">
    <source>
        <dbReference type="Proteomes" id="UP000199515"/>
    </source>
</evidence>
<dbReference type="InterPro" id="IPR017927">
    <property type="entry name" value="FAD-bd_FR_type"/>
</dbReference>
<dbReference type="PANTHER" id="PTHR30157">
    <property type="entry name" value="FERRIC REDUCTASE, NADPH-DEPENDENT"/>
    <property type="match status" value="1"/>
</dbReference>
<dbReference type="Proteomes" id="UP000199515">
    <property type="component" value="Unassembled WGS sequence"/>
</dbReference>
<dbReference type="Gene3D" id="2.40.30.10">
    <property type="entry name" value="Translation factors"/>
    <property type="match status" value="1"/>
</dbReference>
<organism evidence="2 3">
    <name type="scientific">Amycolatopsis xylanica</name>
    <dbReference type="NCBI Taxonomy" id="589385"/>
    <lineage>
        <taxon>Bacteria</taxon>
        <taxon>Bacillati</taxon>
        <taxon>Actinomycetota</taxon>
        <taxon>Actinomycetes</taxon>
        <taxon>Pseudonocardiales</taxon>
        <taxon>Pseudonocardiaceae</taxon>
        <taxon>Amycolatopsis</taxon>
    </lineage>
</organism>
<accession>A0A1H3D9W8</accession>
<protein>
    <submittedName>
        <fullName evidence="2">NADPH-dependent ferric siderophore reductase, contains FAD-binding and SIP domains</fullName>
    </submittedName>
</protein>
<dbReference type="InterPro" id="IPR013113">
    <property type="entry name" value="SIP_FAD-bd"/>
</dbReference>
<evidence type="ECO:0000259" key="1">
    <source>
        <dbReference type="PROSITE" id="PS51384"/>
    </source>
</evidence>
<dbReference type="SUPFAM" id="SSF63380">
    <property type="entry name" value="Riboflavin synthase domain-like"/>
    <property type="match status" value="1"/>
</dbReference>
<gene>
    <name evidence="2" type="ORF">SAMN05421504_103310</name>
</gene>
<dbReference type="InterPro" id="IPR017938">
    <property type="entry name" value="Riboflavin_synthase-like_b-brl"/>
</dbReference>
<dbReference type="InterPro" id="IPR039261">
    <property type="entry name" value="FNR_nucleotide-bd"/>
</dbReference>
<dbReference type="AlphaFoldDB" id="A0A1H3D9W8"/>
<dbReference type="InterPro" id="IPR039374">
    <property type="entry name" value="SIP_fam"/>
</dbReference>
<feature type="domain" description="FAD-binding FR-type" evidence="1">
    <location>
        <begin position="4"/>
        <end position="135"/>
    </location>
</feature>
<reference evidence="2 3" key="1">
    <citation type="submission" date="2016-10" db="EMBL/GenBank/DDBJ databases">
        <authorList>
            <person name="de Groot N.N."/>
        </authorList>
    </citation>
    <scope>NUCLEOTIDE SEQUENCE [LARGE SCALE GENOMIC DNA]</scope>
    <source>
        <strain evidence="2 3">CPCC 202699</strain>
    </source>
</reference>
<dbReference type="Gene3D" id="3.40.50.80">
    <property type="entry name" value="Nucleotide-binding domain of ferredoxin-NADP reductase (FNR) module"/>
    <property type="match status" value="1"/>
</dbReference>
<dbReference type="RefSeq" id="WP_091289401.1">
    <property type="nucleotide sequence ID" value="NZ_FNON01000003.1"/>
</dbReference>
<sequence>MAESLAGLLDVVEVRRLTPRMTRVTFTGDGLRDFPTWPDQQLKLCFPRPGQSKPTLPAEDAADVMRWYQAFTAIPEEERPWMRSFTVRGSDPAAGTIDVDFVLHGDSGPASLWAMSAKPGDTLGRYGPSAIYARPLGKADRYLFAADETGLPAIGTLLESLPAGAHADVFIEVADEREEQKLDAEVHWLHRGDVPAGRSTLLADAVRAADLPEIAWLAGEAGIVRTLRRDLVARGVDKKSIEFAGYWRLKLTQDDAPTPEDLAEAQERMAG</sequence>
<dbReference type="OrthoDB" id="3291337at2"/>
<evidence type="ECO:0000313" key="2">
    <source>
        <dbReference type="EMBL" id="SDX63191.1"/>
    </source>
</evidence>
<dbReference type="PANTHER" id="PTHR30157:SF0">
    <property type="entry name" value="NADPH-DEPENDENT FERRIC-CHELATE REDUCTASE"/>
    <property type="match status" value="1"/>
</dbReference>
<dbReference type="PROSITE" id="PS51384">
    <property type="entry name" value="FAD_FR"/>
    <property type="match status" value="1"/>
</dbReference>
<dbReference type="Pfam" id="PF08021">
    <property type="entry name" value="FAD_binding_9"/>
    <property type="match status" value="1"/>
</dbReference>
<dbReference type="GO" id="GO:0016491">
    <property type="term" value="F:oxidoreductase activity"/>
    <property type="evidence" value="ECO:0007669"/>
    <property type="project" value="InterPro"/>
</dbReference>
<dbReference type="Pfam" id="PF04954">
    <property type="entry name" value="SIP"/>
    <property type="match status" value="1"/>
</dbReference>
<proteinExistence type="predicted"/>